<dbReference type="InterPro" id="IPR023214">
    <property type="entry name" value="HAD_sf"/>
</dbReference>
<gene>
    <name evidence="1" type="ORF">SAMN04487977_109108</name>
</gene>
<dbReference type="SFLD" id="SFLDG01129">
    <property type="entry name" value="C1.5:_HAD__Beta-PGM__Phosphata"/>
    <property type="match status" value="1"/>
</dbReference>
<dbReference type="STRING" id="163.SAMN04487775_1028"/>
<dbReference type="EMBL" id="FOFU01000009">
    <property type="protein sequence ID" value="SEQ73152.1"/>
    <property type="molecule type" value="Genomic_DNA"/>
</dbReference>
<dbReference type="Gene3D" id="3.40.50.1000">
    <property type="entry name" value="HAD superfamily/HAD-like"/>
    <property type="match status" value="1"/>
</dbReference>
<dbReference type="NCBIfam" id="TIGR01509">
    <property type="entry name" value="HAD-SF-IA-v3"/>
    <property type="match status" value="1"/>
</dbReference>
<organism evidence="1 2">
    <name type="scientific">Treponema bryantii</name>
    <dbReference type="NCBI Taxonomy" id="163"/>
    <lineage>
        <taxon>Bacteria</taxon>
        <taxon>Pseudomonadati</taxon>
        <taxon>Spirochaetota</taxon>
        <taxon>Spirochaetia</taxon>
        <taxon>Spirochaetales</taxon>
        <taxon>Treponemataceae</taxon>
        <taxon>Treponema</taxon>
    </lineage>
</organism>
<dbReference type="InterPro" id="IPR006439">
    <property type="entry name" value="HAD-SF_hydro_IA"/>
</dbReference>
<keyword evidence="1" id="KW-0378">Hydrolase</keyword>
<keyword evidence="2" id="KW-1185">Reference proteome</keyword>
<reference evidence="1 2" key="1">
    <citation type="submission" date="2016-10" db="EMBL/GenBank/DDBJ databases">
        <authorList>
            <person name="de Groot N.N."/>
        </authorList>
    </citation>
    <scope>NUCLEOTIDE SEQUENCE [LARGE SCALE GENOMIC DNA]</scope>
    <source>
        <strain evidence="1 2">B25</strain>
    </source>
</reference>
<dbReference type="InterPro" id="IPR036412">
    <property type="entry name" value="HAD-like_sf"/>
</dbReference>
<dbReference type="Gene3D" id="1.10.150.240">
    <property type="entry name" value="Putative phosphatase, domain 2"/>
    <property type="match status" value="1"/>
</dbReference>
<name>A0A1H9IF82_9SPIR</name>
<dbReference type="RefSeq" id="WP_074644905.1">
    <property type="nucleotide sequence ID" value="NZ_FOFU01000009.1"/>
</dbReference>
<evidence type="ECO:0000313" key="2">
    <source>
        <dbReference type="Proteomes" id="UP000182360"/>
    </source>
</evidence>
<dbReference type="SFLD" id="SFLDS00003">
    <property type="entry name" value="Haloacid_Dehalogenase"/>
    <property type="match status" value="1"/>
</dbReference>
<dbReference type="InterPro" id="IPR023198">
    <property type="entry name" value="PGP-like_dom2"/>
</dbReference>
<dbReference type="SUPFAM" id="SSF56784">
    <property type="entry name" value="HAD-like"/>
    <property type="match status" value="1"/>
</dbReference>
<dbReference type="AlphaFoldDB" id="A0A1H9IF82"/>
<accession>A0A1H9IF82</accession>
<dbReference type="Proteomes" id="UP000182360">
    <property type="component" value="Unassembled WGS sequence"/>
</dbReference>
<sequence>MLFIFDMGGVVTNTFLLTQLYKKLNITTEDFYKLCSSGEHDIWNLFQTGKINPQQFWDQFNERVAVSKDEKYRNVPVVENDLFRLYFHPSKNLETVELIQQLKKKHRVVCGTNTIDSHWENHMERGDYAFFNQTYASNKIGCAKPDPHFFELILEAEQAAAEDTFFTDDRADNVAAAASLGIHAELFTSAAELTEKWKIYF</sequence>
<dbReference type="PANTHER" id="PTHR43611:SF3">
    <property type="entry name" value="FLAVIN MONONUCLEOTIDE HYDROLASE 1, CHLOROPLATIC"/>
    <property type="match status" value="1"/>
</dbReference>
<dbReference type="Pfam" id="PF00702">
    <property type="entry name" value="Hydrolase"/>
    <property type="match status" value="1"/>
</dbReference>
<evidence type="ECO:0000313" key="1">
    <source>
        <dbReference type="EMBL" id="SEQ73152.1"/>
    </source>
</evidence>
<dbReference type="GO" id="GO:0016787">
    <property type="term" value="F:hydrolase activity"/>
    <property type="evidence" value="ECO:0007669"/>
    <property type="project" value="UniProtKB-KW"/>
</dbReference>
<protein>
    <submittedName>
        <fullName evidence="1">Putative hydrolase of the HAD superfamily</fullName>
    </submittedName>
</protein>
<proteinExistence type="predicted"/>
<dbReference type="PANTHER" id="PTHR43611">
    <property type="entry name" value="ALPHA-D-GLUCOSE 1-PHOSPHATE PHOSPHATASE"/>
    <property type="match status" value="1"/>
</dbReference>
<dbReference type="CDD" id="cd02603">
    <property type="entry name" value="HAD_sEH-N_like"/>
    <property type="match status" value="1"/>
</dbReference>